<dbReference type="EMBL" id="IACM01076433">
    <property type="protein sequence ID" value="LAB29243.1"/>
    <property type="molecule type" value="Transcribed_RNA"/>
</dbReference>
<organism evidence="1">
    <name type="scientific">Micrurus spixii</name>
    <name type="common">Amazon coral snake</name>
    <dbReference type="NCBI Taxonomy" id="129469"/>
    <lineage>
        <taxon>Eukaryota</taxon>
        <taxon>Metazoa</taxon>
        <taxon>Chordata</taxon>
        <taxon>Craniata</taxon>
        <taxon>Vertebrata</taxon>
        <taxon>Euteleostomi</taxon>
        <taxon>Lepidosauria</taxon>
        <taxon>Squamata</taxon>
        <taxon>Bifurcata</taxon>
        <taxon>Unidentata</taxon>
        <taxon>Episquamata</taxon>
        <taxon>Toxicofera</taxon>
        <taxon>Serpentes</taxon>
        <taxon>Colubroidea</taxon>
        <taxon>Elapidae</taxon>
        <taxon>Elapinae</taxon>
        <taxon>Micrurus</taxon>
    </lineage>
</organism>
<accession>A0A2D4M8C5</accession>
<reference evidence="1" key="1">
    <citation type="submission" date="2017-07" db="EMBL/GenBank/DDBJ databases">
        <authorList>
            <person name="Mikheyev A."/>
            <person name="Grau M."/>
        </authorList>
    </citation>
    <scope>NUCLEOTIDE SEQUENCE</scope>
    <source>
        <tissue evidence="1">Venom_gland</tissue>
    </source>
</reference>
<dbReference type="AlphaFoldDB" id="A0A2D4M8C5"/>
<evidence type="ECO:0000313" key="1">
    <source>
        <dbReference type="EMBL" id="LAB29243.1"/>
    </source>
</evidence>
<proteinExistence type="predicted"/>
<name>A0A2D4M8C5_9SAUR</name>
<sequence>MSFECKTLFQMTLLNPQLETPQPYPLISPVHGMDKVMANLFRHQVPKVCTRARMPKLQGTRAHVQQTPEGQLAGRRYTCACSRHPKTSWPVGDQASQHWQL</sequence>
<protein>
    <submittedName>
        <fullName evidence="1">Uncharacterized protein</fullName>
    </submittedName>
</protein>
<reference evidence="1" key="2">
    <citation type="submission" date="2017-11" db="EMBL/GenBank/DDBJ databases">
        <title>Coralsnake Venomics: Analyses of Venom Gland Transcriptomes and Proteomes of Six Brazilian Taxa.</title>
        <authorList>
            <person name="Aird S.D."/>
            <person name="Jorge da Silva N."/>
            <person name="Qiu L."/>
            <person name="Villar-Briones A."/>
            <person name="Aparecida-Saddi V."/>
            <person name="Campos-Telles M.P."/>
            <person name="Grau M."/>
            <person name="Mikheyev A.S."/>
        </authorList>
    </citation>
    <scope>NUCLEOTIDE SEQUENCE</scope>
    <source>
        <tissue evidence="1">Venom_gland</tissue>
    </source>
</reference>